<feature type="transmembrane region" description="Helical" evidence="1">
    <location>
        <begin position="222"/>
        <end position="252"/>
    </location>
</feature>
<reference evidence="2 3" key="1">
    <citation type="submission" date="2016-10" db="EMBL/GenBank/DDBJ databases">
        <authorList>
            <person name="de Groot N.N."/>
        </authorList>
    </citation>
    <scope>NUCLEOTIDE SEQUENCE [LARGE SCALE GENOMIC DNA]</scope>
    <source>
        <strain evidence="2 3">Vu-144</strain>
    </source>
</reference>
<proteinExistence type="predicted"/>
<dbReference type="Proteomes" id="UP000199041">
    <property type="component" value="Unassembled WGS sequence"/>
</dbReference>
<feature type="transmembrane region" description="Helical" evidence="1">
    <location>
        <begin position="144"/>
        <end position="167"/>
    </location>
</feature>
<feature type="transmembrane region" description="Helical" evidence="1">
    <location>
        <begin position="27"/>
        <end position="52"/>
    </location>
</feature>
<keyword evidence="3" id="KW-1185">Reference proteome</keyword>
<keyword evidence="1" id="KW-1133">Transmembrane helix</keyword>
<dbReference type="EMBL" id="FNQY01000006">
    <property type="protein sequence ID" value="SEA00673.1"/>
    <property type="molecule type" value="Genomic_DNA"/>
</dbReference>
<name>A0A1H3XMT9_9BACT</name>
<organism evidence="2 3">
    <name type="scientific">Arachidicoccus rhizosphaerae</name>
    <dbReference type="NCBI Taxonomy" id="551991"/>
    <lineage>
        <taxon>Bacteria</taxon>
        <taxon>Pseudomonadati</taxon>
        <taxon>Bacteroidota</taxon>
        <taxon>Chitinophagia</taxon>
        <taxon>Chitinophagales</taxon>
        <taxon>Chitinophagaceae</taxon>
        <taxon>Arachidicoccus</taxon>
    </lineage>
</organism>
<dbReference type="RefSeq" id="WP_091395439.1">
    <property type="nucleotide sequence ID" value="NZ_FNQY01000006.1"/>
</dbReference>
<dbReference type="InterPro" id="IPR046157">
    <property type="entry name" value="DUF6159"/>
</dbReference>
<evidence type="ECO:0008006" key="4">
    <source>
        <dbReference type="Google" id="ProtNLM"/>
    </source>
</evidence>
<dbReference type="AlphaFoldDB" id="A0A1H3XMT9"/>
<dbReference type="OrthoDB" id="5637493at2"/>
<accession>A0A1H3XMT9</accession>
<feature type="transmembrane region" description="Helical" evidence="1">
    <location>
        <begin position="188"/>
        <end position="216"/>
    </location>
</feature>
<keyword evidence="1" id="KW-0812">Transmembrane</keyword>
<protein>
    <recommendedName>
        <fullName evidence="4">Membrane domain of glycerophosphoryl diester phosphodiesterase</fullName>
    </recommendedName>
</protein>
<feature type="transmembrane region" description="Helical" evidence="1">
    <location>
        <begin position="120"/>
        <end position="138"/>
    </location>
</feature>
<evidence type="ECO:0000313" key="2">
    <source>
        <dbReference type="EMBL" id="SEA00673.1"/>
    </source>
</evidence>
<feature type="transmembrane region" description="Helical" evidence="1">
    <location>
        <begin position="72"/>
        <end position="99"/>
    </location>
</feature>
<dbReference type="Pfam" id="PF19656">
    <property type="entry name" value="DUF6159"/>
    <property type="match status" value="1"/>
</dbReference>
<gene>
    <name evidence="2" type="ORF">SAMN05192529_1066</name>
</gene>
<evidence type="ECO:0000313" key="3">
    <source>
        <dbReference type="Proteomes" id="UP000199041"/>
    </source>
</evidence>
<sequence length="278" mass="31414">MGFMDKVRNGWKICELSLEVLRSNKKLIIFPMISCIALFIIISSFVFGFGYFNNWHFEQLNDPDHYIKRYSFTFLIYLISYTVVIFFNIALMHCVRLYFEDKEVSLSIGIKYSVSRLGYILSWALFASTVGLILKIIQDNVGKLGKILVGFLGIAWGVSTFFVVPILAYENKTPWNALKESISMMKKLWGESLTAGFSFGILQLCAVVVFLLVSFIVGLANIYLGIALFILGMVLTSSVFSALNSIFISAVYTKVSTDIDVKQFSATDVNQLFESKKK</sequence>
<keyword evidence="1" id="KW-0472">Membrane</keyword>
<evidence type="ECO:0000256" key="1">
    <source>
        <dbReference type="SAM" id="Phobius"/>
    </source>
</evidence>